<dbReference type="Gene3D" id="3.90.660.10">
    <property type="match status" value="1"/>
</dbReference>
<dbReference type="InterPro" id="IPR002937">
    <property type="entry name" value="Amino_oxidase"/>
</dbReference>
<dbReference type="AlphaFoldDB" id="A0AAE1L6U5"/>
<evidence type="ECO:0000313" key="2">
    <source>
        <dbReference type="EMBL" id="KAK3908420.1"/>
    </source>
</evidence>
<dbReference type="InterPro" id="IPR036188">
    <property type="entry name" value="FAD/NAD-bd_sf"/>
</dbReference>
<reference evidence="2" key="2">
    <citation type="journal article" date="2023" name="BMC Genomics">
        <title>Pest status, molecular evolution, and epigenetic factors derived from the genome assembly of Frankliniella fusca, a thysanopteran phytovirus vector.</title>
        <authorList>
            <person name="Catto M.A."/>
            <person name="Labadie P.E."/>
            <person name="Jacobson A.L."/>
            <person name="Kennedy G.G."/>
            <person name="Srinivasan R."/>
            <person name="Hunt B.G."/>
        </authorList>
    </citation>
    <scope>NUCLEOTIDE SEQUENCE</scope>
    <source>
        <strain evidence="2">PL_HMW_Pooled</strain>
    </source>
</reference>
<proteinExistence type="predicted"/>
<sequence>MQVMGRKVLLVGSGITAALTGALLRKQAADHISLTIWDKARGAGGRMSTSRSSGDSECLADLGAQYITVLPDNFEKNREIYRNLLEDRIIEPLALGAISGMKDFPPGTQHFVTPNGMSSLVKYFISMSAPEATLFQHHISSITQIGEKLQVETNTGTKEEFDVVILTLPAPQVLQLSGDVPKLLKRQPELEAGLRAVTFSSRFALALYFNSGDGQHEPWAAKYINDSPIFRYASIENRKRNRPEKPPAAVFHSNVQYGQENIDRSLIDMEPVLLEEYRKLFPTWPKPAAIKCQKWRYSQVTSPFPGKIGSISILNKPLLLCGGDSFTGSGFDNCIESARSLTKNVLEFLEV</sequence>
<dbReference type="GO" id="GO:0016651">
    <property type="term" value="F:oxidoreductase activity, acting on NAD(P)H"/>
    <property type="evidence" value="ECO:0007669"/>
    <property type="project" value="InterPro"/>
</dbReference>
<dbReference type="PANTHER" id="PTHR23357:SF1">
    <property type="entry name" value="RENALASE"/>
    <property type="match status" value="1"/>
</dbReference>
<name>A0AAE1L6U5_9NEOP</name>
<reference evidence="2" key="1">
    <citation type="submission" date="2021-07" db="EMBL/GenBank/DDBJ databases">
        <authorList>
            <person name="Catto M.A."/>
            <person name="Jacobson A."/>
            <person name="Kennedy G."/>
            <person name="Labadie P."/>
            <person name="Hunt B.G."/>
            <person name="Srinivasan R."/>
        </authorList>
    </citation>
    <scope>NUCLEOTIDE SEQUENCE</scope>
    <source>
        <strain evidence="2">PL_HMW_Pooled</strain>
        <tissue evidence="2">Head</tissue>
    </source>
</reference>
<keyword evidence="3" id="KW-1185">Reference proteome</keyword>
<dbReference type="PANTHER" id="PTHR23357">
    <property type="entry name" value="RENALASE"/>
    <property type="match status" value="1"/>
</dbReference>
<dbReference type="GO" id="GO:0005576">
    <property type="term" value="C:extracellular region"/>
    <property type="evidence" value="ECO:0007669"/>
    <property type="project" value="TreeGrafter"/>
</dbReference>
<dbReference type="Pfam" id="PF13450">
    <property type="entry name" value="NAD_binding_8"/>
    <property type="match status" value="1"/>
</dbReference>
<organism evidence="2 3">
    <name type="scientific">Frankliniella fusca</name>
    <dbReference type="NCBI Taxonomy" id="407009"/>
    <lineage>
        <taxon>Eukaryota</taxon>
        <taxon>Metazoa</taxon>
        <taxon>Ecdysozoa</taxon>
        <taxon>Arthropoda</taxon>
        <taxon>Hexapoda</taxon>
        <taxon>Insecta</taxon>
        <taxon>Pterygota</taxon>
        <taxon>Neoptera</taxon>
        <taxon>Paraneoptera</taxon>
        <taxon>Thysanoptera</taxon>
        <taxon>Terebrantia</taxon>
        <taxon>Thripoidea</taxon>
        <taxon>Thripidae</taxon>
        <taxon>Frankliniella</taxon>
    </lineage>
</organism>
<feature type="domain" description="Amine oxidase" evidence="1">
    <location>
        <begin position="107"/>
        <end position="339"/>
    </location>
</feature>
<dbReference type="SUPFAM" id="SSF51905">
    <property type="entry name" value="FAD/NAD(P)-binding domain"/>
    <property type="match status" value="1"/>
</dbReference>
<accession>A0AAE1L6U5</accession>
<comment type="caution">
    <text evidence="2">The sequence shown here is derived from an EMBL/GenBank/DDBJ whole genome shotgun (WGS) entry which is preliminary data.</text>
</comment>
<protein>
    <submittedName>
        <fullName evidence="2">Renalase</fullName>
    </submittedName>
</protein>
<dbReference type="InterPro" id="IPR040174">
    <property type="entry name" value="RNLS"/>
</dbReference>
<gene>
    <name evidence="2" type="ORF">KUF71_003304</name>
</gene>
<dbReference type="Proteomes" id="UP001219518">
    <property type="component" value="Unassembled WGS sequence"/>
</dbReference>
<dbReference type="Gene3D" id="3.50.50.60">
    <property type="entry name" value="FAD/NAD(P)-binding domain"/>
    <property type="match status" value="1"/>
</dbReference>
<evidence type="ECO:0000259" key="1">
    <source>
        <dbReference type="Pfam" id="PF01593"/>
    </source>
</evidence>
<dbReference type="Pfam" id="PF01593">
    <property type="entry name" value="Amino_oxidase"/>
    <property type="match status" value="1"/>
</dbReference>
<evidence type="ECO:0000313" key="3">
    <source>
        <dbReference type="Proteomes" id="UP001219518"/>
    </source>
</evidence>
<dbReference type="EMBL" id="JAHWGI010000057">
    <property type="protein sequence ID" value="KAK3908420.1"/>
    <property type="molecule type" value="Genomic_DNA"/>
</dbReference>